<dbReference type="PROSITE" id="PS50011">
    <property type="entry name" value="PROTEIN_KINASE_DOM"/>
    <property type="match status" value="1"/>
</dbReference>
<evidence type="ECO:0000313" key="3">
    <source>
        <dbReference type="Proteomes" id="UP000018888"/>
    </source>
</evidence>
<dbReference type="Gene3D" id="1.25.40.10">
    <property type="entry name" value="Tetratricopeptide repeat domain"/>
    <property type="match status" value="3"/>
</dbReference>
<feature type="domain" description="Protein kinase" evidence="1">
    <location>
        <begin position="500"/>
        <end position="778"/>
    </location>
</feature>
<dbReference type="VEuPathDB" id="FungiDB:RhiirFUN_014755"/>
<comment type="caution">
    <text evidence="2">The sequence shown here is derived from an EMBL/GenBank/DDBJ whole genome shotgun (WGS) entry which is preliminary data.</text>
</comment>
<dbReference type="SMART" id="SM00671">
    <property type="entry name" value="SEL1"/>
    <property type="match status" value="12"/>
</dbReference>
<protein>
    <recommendedName>
        <fullName evidence="1">Protein kinase domain-containing protein</fullName>
    </recommendedName>
</protein>
<dbReference type="Pfam" id="PF08238">
    <property type="entry name" value="Sel1"/>
    <property type="match status" value="12"/>
</dbReference>
<dbReference type="Pfam" id="PF00069">
    <property type="entry name" value="Pkinase"/>
    <property type="match status" value="1"/>
</dbReference>
<dbReference type="Gene3D" id="1.10.510.10">
    <property type="entry name" value="Transferase(Phosphotransferase) domain 1"/>
    <property type="match status" value="1"/>
</dbReference>
<dbReference type="InterPro" id="IPR011990">
    <property type="entry name" value="TPR-like_helical_dom_sf"/>
</dbReference>
<dbReference type="GO" id="GO:0004672">
    <property type="term" value="F:protein kinase activity"/>
    <property type="evidence" value="ECO:0007669"/>
    <property type="project" value="InterPro"/>
</dbReference>
<proteinExistence type="predicted"/>
<dbReference type="GO" id="GO:0005524">
    <property type="term" value="F:ATP binding"/>
    <property type="evidence" value="ECO:0007669"/>
    <property type="project" value="InterPro"/>
</dbReference>
<dbReference type="InterPro" id="IPR011009">
    <property type="entry name" value="Kinase-like_dom_sf"/>
</dbReference>
<name>A0A2P4PEZ9_RHIID</name>
<dbReference type="InterPro" id="IPR006597">
    <property type="entry name" value="Sel1-like"/>
</dbReference>
<dbReference type="PANTHER" id="PTHR45088">
    <property type="entry name" value="OSJNBA0022H21.17 PROTEIN"/>
    <property type="match status" value="1"/>
</dbReference>
<keyword evidence="3" id="KW-1185">Reference proteome</keyword>
<reference evidence="2 3" key="1">
    <citation type="journal article" date="2013" name="Proc. Natl. Acad. Sci. U.S.A.">
        <title>Genome of an arbuscular mycorrhizal fungus provides insight into the oldest plant symbiosis.</title>
        <authorList>
            <person name="Tisserant E."/>
            <person name="Malbreil M."/>
            <person name="Kuo A."/>
            <person name="Kohler A."/>
            <person name="Symeonidi A."/>
            <person name="Balestrini R."/>
            <person name="Charron P."/>
            <person name="Duensing N."/>
            <person name="Frei Dit Frey N."/>
            <person name="Gianinazzi-Pearson V."/>
            <person name="Gilbert L.B."/>
            <person name="Handa Y."/>
            <person name="Herr J.R."/>
            <person name="Hijri M."/>
            <person name="Koul R."/>
            <person name="Kawaguchi M."/>
            <person name="Krajinski F."/>
            <person name="Lammers P.J."/>
            <person name="Masclaux F.G."/>
            <person name="Murat C."/>
            <person name="Morin E."/>
            <person name="Ndikumana S."/>
            <person name="Pagni M."/>
            <person name="Petitpierre D."/>
            <person name="Requena N."/>
            <person name="Rosikiewicz P."/>
            <person name="Riley R."/>
            <person name="Saito K."/>
            <person name="San Clemente H."/>
            <person name="Shapiro H."/>
            <person name="van Tuinen D."/>
            <person name="Becard G."/>
            <person name="Bonfante P."/>
            <person name="Paszkowski U."/>
            <person name="Shachar-Hill Y.Y."/>
            <person name="Tuskan G.A."/>
            <person name="Young P.W."/>
            <person name="Sanders I.R."/>
            <person name="Henrissat B."/>
            <person name="Rensing S.A."/>
            <person name="Grigoriev I.V."/>
            <person name="Corradi N."/>
            <person name="Roux C."/>
            <person name="Martin F."/>
        </authorList>
    </citation>
    <scope>NUCLEOTIDE SEQUENCE [LARGE SCALE GENOMIC DNA]</scope>
    <source>
        <strain evidence="2 3">DAOM 197198</strain>
    </source>
</reference>
<organism evidence="2 3">
    <name type="scientific">Rhizophagus irregularis (strain DAOM 181602 / DAOM 197198 / MUCL 43194)</name>
    <name type="common">Arbuscular mycorrhizal fungus</name>
    <name type="synonym">Glomus intraradices</name>
    <dbReference type="NCBI Taxonomy" id="747089"/>
    <lineage>
        <taxon>Eukaryota</taxon>
        <taxon>Fungi</taxon>
        <taxon>Fungi incertae sedis</taxon>
        <taxon>Mucoromycota</taxon>
        <taxon>Glomeromycotina</taxon>
        <taxon>Glomeromycetes</taxon>
        <taxon>Glomerales</taxon>
        <taxon>Glomeraceae</taxon>
        <taxon>Rhizophagus</taxon>
    </lineage>
</organism>
<dbReference type="SUPFAM" id="SSF56112">
    <property type="entry name" value="Protein kinase-like (PK-like)"/>
    <property type="match status" value="1"/>
</dbReference>
<accession>A0A2P4PEZ9</accession>
<evidence type="ECO:0000259" key="1">
    <source>
        <dbReference type="PROSITE" id="PS50011"/>
    </source>
</evidence>
<dbReference type="SUPFAM" id="SSF81901">
    <property type="entry name" value="HCP-like"/>
    <property type="match status" value="3"/>
</dbReference>
<sequence length="844" mass="98603">MFGLAVCYGNGEGIEKNLEKAFYWYQKSAENGYENAMFSLAVCYEDGEGTEKNLGKAFYWYQKAAENSNKKAMYYLAIYYNNGEGTEKNLEKAFYWFQKSAENGDENAMYYLGICYENGEATEKNLEKTFYWYQKAVENGVKEAINNLAVCYKNGKGTEKNLEKAFYWYQEAAEIGVKEAMFNLGICYENGEGTEKNLEKAFYWYQKATEDDNENAMFNLGICYKNGEGTEKNLEKAFYWYQKAAENSVKEAMLNLAVCYSNGEGTEKNLEKAFYWYQKAAENGIKEAMFNLGICYKNGKGTVKNLEKFSYWFQKAAENGYENAMFNLAIRYNNGEGTEKNLEKSFYWYQKAAEFGVKEAMFDLAICYKDGQGTEKNLERAFYWYQKAAENGDENAMFSLAICYKDGQGTGNNLERAFYWHQKAVESNKMNPKNGVELCDKCKQPYTDYQWCQQCNTKQFQQDFSKWSSENEFIDKFIQEAQINAKNSYEILEWIPYNKLSNVNYFDKGGFSEIYKAIWLDGPIYSWNFDKQQWNRQIGYEVILKSLNNSSSLNTKFLDEWKYHYNCQKKSFSKFIQFFGITQDPNNLNYIIVMSYAKKGSLRKCLSDIVKFKWQDKLKLLKKIILGLKVIHESNLTHGDFHDGNILMSDNYNELFIIDLGLCKPISDSQDSDNIKVNEIYGVLPYMAPEILRKKPYTPASDIYSFSMIIWEFTSGIPPFNHEAHDHHLSLSICRGERPEIIKNTPKCYIDLMKKCWDSNPSNRPTIIMLESIITEWIRSISEYYRINRDGNYKYEVFNIDNQLKNDMLEFVEANKALVQEQTKAYITQNHSQAYYTSRNLLKF</sequence>
<reference evidence="2 3" key="2">
    <citation type="journal article" date="2018" name="New Phytol.">
        <title>High intraspecific genome diversity in the model arbuscular mycorrhizal symbiont Rhizophagus irregularis.</title>
        <authorList>
            <person name="Chen E.C.H."/>
            <person name="Morin E."/>
            <person name="Beaudet D."/>
            <person name="Noel J."/>
            <person name="Yildirir G."/>
            <person name="Ndikumana S."/>
            <person name="Charron P."/>
            <person name="St-Onge C."/>
            <person name="Giorgi J."/>
            <person name="Kruger M."/>
            <person name="Marton T."/>
            <person name="Ropars J."/>
            <person name="Grigoriev I.V."/>
            <person name="Hainaut M."/>
            <person name="Henrissat B."/>
            <person name="Roux C."/>
            <person name="Martin F."/>
            <person name="Corradi N."/>
        </authorList>
    </citation>
    <scope>NUCLEOTIDE SEQUENCE [LARGE SCALE GENOMIC DNA]</scope>
    <source>
        <strain evidence="2 3">DAOM 197198</strain>
    </source>
</reference>
<dbReference type="Proteomes" id="UP000018888">
    <property type="component" value="Unassembled WGS sequence"/>
</dbReference>
<evidence type="ECO:0000313" key="2">
    <source>
        <dbReference type="EMBL" id="POG63965.1"/>
    </source>
</evidence>
<dbReference type="PANTHER" id="PTHR45088:SF1">
    <property type="entry name" value="OS04G0476000 PROTEIN"/>
    <property type="match status" value="1"/>
</dbReference>
<dbReference type="AlphaFoldDB" id="A0A2P4PEZ9"/>
<dbReference type="InterPro" id="IPR053301">
    <property type="entry name" value="F-box_motif"/>
</dbReference>
<dbReference type="EMBL" id="AUPC02000251">
    <property type="protein sequence ID" value="POG63965.1"/>
    <property type="molecule type" value="Genomic_DNA"/>
</dbReference>
<gene>
    <name evidence="2" type="ORF">GLOIN_2v1881740</name>
</gene>
<dbReference type="InterPro" id="IPR000719">
    <property type="entry name" value="Prot_kinase_dom"/>
</dbReference>